<dbReference type="InterPro" id="IPR012334">
    <property type="entry name" value="Pectin_lyas_fold"/>
</dbReference>
<dbReference type="Proteomes" id="UP000697998">
    <property type="component" value="Unassembled WGS sequence"/>
</dbReference>
<gene>
    <name evidence="2" type="ORF">IPJ27_00660</name>
</gene>
<comment type="caution">
    <text evidence="2">The sequence shown here is derived from an EMBL/GenBank/DDBJ whole genome shotgun (WGS) entry which is preliminary data.</text>
</comment>
<evidence type="ECO:0000256" key="1">
    <source>
        <dbReference type="SAM" id="SignalP"/>
    </source>
</evidence>
<accession>A0A935PWR3</accession>
<dbReference type="InterPro" id="IPR011050">
    <property type="entry name" value="Pectin_lyase_fold/virulence"/>
</dbReference>
<dbReference type="Gene3D" id="2.160.20.10">
    <property type="entry name" value="Single-stranded right-handed beta-helix, Pectin lyase-like"/>
    <property type="match status" value="1"/>
</dbReference>
<feature type="signal peptide" evidence="1">
    <location>
        <begin position="1"/>
        <end position="24"/>
    </location>
</feature>
<evidence type="ECO:0008006" key="4">
    <source>
        <dbReference type="Google" id="ProtNLM"/>
    </source>
</evidence>
<protein>
    <recommendedName>
        <fullName evidence="4">Right-handed parallel beta-helix repeat-containing protein</fullName>
    </recommendedName>
</protein>
<reference evidence="2 3" key="1">
    <citation type="submission" date="2020-10" db="EMBL/GenBank/DDBJ databases">
        <title>Connecting structure to function with the recovery of over 1000 high-quality activated sludge metagenome-assembled genomes encoding full-length rRNA genes using long-read sequencing.</title>
        <authorList>
            <person name="Singleton C.M."/>
            <person name="Petriglieri F."/>
            <person name="Kristensen J.M."/>
            <person name="Kirkegaard R.H."/>
            <person name="Michaelsen T.Y."/>
            <person name="Andersen M.H."/>
            <person name="Karst S.M."/>
            <person name="Dueholm M.S."/>
            <person name="Nielsen P.H."/>
            <person name="Albertsen M."/>
        </authorList>
    </citation>
    <scope>NUCLEOTIDE SEQUENCE [LARGE SCALE GENOMIC DNA]</scope>
    <source>
        <strain evidence="2">EsbW_18-Q3-R4-48_BATAC.285</strain>
    </source>
</reference>
<sequence length="443" mass="47813">MRDPRLFTAGLVVTFLACAGLAQADALPPAPAELGTIRRNEHGQLEVVRTPAASHAAATPTADQVAGPGRALEKKRPNAMANGRTLVVGPQERIRSITEAARLARDGDTIEILPGEYRQQAVVWLQSRLMVRGRGQRPVLVADGDHAEGKALWVVRNADMLIENIEFRGARVPDGNGAGIRFERGHLRIVRCAFFDNEMGILTGNVADSVLEVEDSEFGQAPRHAGDLHHLLYAGTIARLSVRGSRLQQGFRGHLIKSRARESSILYNLLVDGVGGRSSYELEFPNGGLAWVIGNVIGQSATTDNRDLVSYGAEGRHWPVNALYLAHNTLIDDTVDGRFLRVWSDRLPAGSEVWAINNLLVGRGAFMPQAPGRHDGNQSIDRAMLLDADGLVFALPQNSPLRGKARPPGFVGEQSLAPNAEFRLPAGTRPLVAGKPLSVGALQ</sequence>
<dbReference type="SUPFAM" id="SSF51126">
    <property type="entry name" value="Pectin lyase-like"/>
    <property type="match status" value="1"/>
</dbReference>
<keyword evidence="1" id="KW-0732">Signal</keyword>
<feature type="chain" id="PRO_5037565304" description="Right-handed parallel beta-helix repeat-containing protein" evidence="1">
    <location>
        <begin position="25"/>
        <end position="443"/>
    </location>
</feature>
<dbReference type="EMBL" id="JADJMH010000001">
    <property type="protein sequence ID" value="MBK7673381.1"/>
    <property type="molecule type" value="Genomic_DNA"/>
</dbReference>
<name>A0A935PWR3_9PROT</name>
<proteinExistence type="predicted"/>
<organism evidence="2 3">
    <name type="scientific">Candidatus Accumulibacter proximus</name>
    <dbReference type="NCBI Taxonomy" id="2954385"/>
    <lineage>
        <taxon>Bacteria</taxon>
        <taxon>Pseudomonadati</taxon>
        <taxon>Pseudomonadota</taxon>
        <taxon>Betaproteobacteria</taxon>
        <taxon>Candidatus Accumulibacter</taxon>
    </lineage>
</organism>
<evidence type="ECO:0000313" key="2">
    <source>
        <dbReference type="EMBL" id="MBK7673381.1"/>
    </source>
</evidence>
<dbReference type="AlphaFoldDB" id="A0A935PWR3"/>
<evidence type="ECO:0000313" key="3">
    <source>
        <dbReference type="Proteomes" id="UP000697998"/>
    </source>
</evidence>
<dbReference type="PROSITE" id="PS51257">
    <property type="entry name" value="PROKAR_LIPOPROTEIN"/>
    <property type="match status" value="1"/>
</dbReference>